<proteinExistence type="predicted"/>
<gene>
    <name evidence="2" type="ORF">BpHYR1_030348</name>
</gene>
<keyword evidence="1" id="KW-0472">Membrane</keyword>
<name>A0A3M7RCG9_BRAPC</name>
<dbReference type="AlphaFoldDB" id="A0A3M7RCG9"/>
<protein>
    <submittedName>
        <fullName evidence="2">Uncharacterized protein</fullName>
    </submittedName>
</protein>
<evidence type="ECO:0000256" key="1">
    <source>
        <dbReference type="SAM" id="Phobius"/>
    </source>
</evidence>
<accession>A0A3M7RCG9</accession>
<keyword evidence="3" id="KW-1185">Reference proteome</keyword>
<evidence type="ECO:0000313" key="3">
    <source>
        <dbReference type="Proteomes" id="UP000276133"/>
    </source>
</evidence>
<dbReference type="Proteomes" id="UP000276133">
    <property type="component" value="Unassembled WGS sequence"/>
</dbReference>
<comment type="caution">
    <text evidence="2">The sequence shown here is derived from an EMBL/GenBank/DDBJ whole genome shotgun (WGS) entry which is preliminary data.</text>
</comment>
<evidence type="ECO:0000313" key="2">
    <source>
        <dbReference type="EMBL" id="RNA20958.1"/>
    </source>
</evidence>
<organism evidence="2 3">
    <name type="scientific">Brachionus plicatilis</name>
    <name type="common">Marine rotifer</name>
    <name type="synonym">Brachionus muelleri</name>
    <dbReference type="NCBI Taxonomy" id="10195"/>
    <lineage>
        <taxon>Eukaryota</taxon>
        <taxon>Metazoa</taxon>
        <taxon>Spiralia</taxon>
        <taxon>Gnathifera</taxon>
        <taxon>Rotifera</taxon>
        <taxon>Eurotatoria</taxon>
        <taxon>Monogononta</taxon>
        <taxon>Pseudotrocha</taxon>
        <taxon>Ploima</taxon>
        <taxon>Brachionidae</taxon>
        <taxon>Brachionus</taxon>
    </lineage>
</organism>
<feature type="transmembrane region" description="Helical" evidence="1">
    <location>
        <begin position="21"/>
        <end position="42"/>
    </location>
</feature>
<dbReference type="EMBL" id="REGN01003753">
    <property type="protein sequence ID" value="RNA20958.1"/>
    <property type="molecule type" value="Genomic_DNA"/>
</dbReference>
<keyword evidence="1" id="KW-1133">Transmembrane helix</keyword>
<reference evidence="2 3" key="1">
    <citation type="journal article" date="2018" name="Sci. Rep.">
        <title>Genomic signatures of local adaptation to the degree of environmental predictability in rotifers.</title>
        <authorList>
            <person name="Franch-Gras L."/>
            <person name="Hahn C."/>
            <person name="Garcia-Roger E.M."/>
            <person name="Carmona M.J."/>
            <person name="Serra M."/>
            <person name="Gomez A."/>
        </authorList>
    </citation>
    <scope>NUCLEOTIDE SEQUENCE [LARGE SCALE GENOMIC DNA]</scope>
    <source>
        <strain evidence="2">HYR1</strain>
    </source>
</reference>
<feature type="transmembrane region" description="Helical" evidence="1">
    <location>
        <begin position="58"/>
        <end position="81"/>
    </location>
</feature>
<sequence>MPRSYEALFANRKLMKKKQKYYFILLSLLIFKKTANLVMYWGHQIWLHYVNYRFEPSLYLMGFVLMIFTGKYLVVGTPVVYNKNGSFKTPSL</sequence>
<keyword evidence="1" id="KW-0812">Transmembrane</keyword>